<evidence type="ECO:0000256" key="1">
    <source>
        <dbReference type="ARBA" id="ARBA00012274"/>
    </source>
</evidence>
<dbReference type="Gene3D" id="1.10.620.20">
    <property type="entry name" value="Ribonucleotide Reductase, subunit A"/>
    <property type="match status" value="1"/>
</dbReference>
<name>A0A2R4AM11_9CAUD</name>
<sequence>MNLLNLEKDGKDFLFLGEQLGLQDYTTVKYKSLEDFALKQRSQFWLETEIPLHKDIAQWPTLSE</sequence>
<evidence type="ECO:0000313" key="2">
    <source>
        <dbReference type="EMBL" id="AVR76090.1"/>
    </source>
</evidence>
<dbReference type="Proteomes" id="UP000244342">
    <property type="component" value="Segment"/>
</dbReference>
<keyword evidence="3" id="KW-1185">Reference proteome</keyword>
<dbReference type="InterPro" id="IPR012348">
    <property type="entry name" value="RNR-like"/>
</dbReference>
<dbReference type="UniPathway" id="UPA00326"/>
<accession>A0A2R4AM11</accession>
<gene>
    <name evidence="2" type="ORF">AhSzw1_54</name>
</gene>
<dbReference type="EMBL" id="MG676225">
    <property type="protein sequence ID" value="AVR76090.1"/>
    <property type="molecule type" value="Genomic_DNA"/>
</dbReference>
<dbReference type="EC" id="1.17.4.1" evidence="1"/>
<organism evidence="2 3">
    <name type="scientific">Aeromonas phage AhSzw-1</name>
    <dbReference type="NCBI Taxonomy" id="2138299"/>
    <lineage>
        <taxon>Viruses</taxon>
        <taxon>Duplodnaviria</taxon>
        <taxon>Heunggongvirae</taxon>
        <taxon>Uroviricota</taxon>
        <taxon>Caudoviricetes</taxon>
        <taxon>Demerecviridae</taxon>
        <taxon>Shenzhenvirus</taxon>
        <taxon>Shenzhenvirus AhSzw1</taxon>
    </lineage>
</organism>
<dbReference type="SUPFAM" id="SSF47240">
    <property type="entry name" value="Ferritin-like"/>
    <property type="match status" value="1"/>
</dbReference>
<evidence type="ECO:0000313" key="3">
    <source>
        <dbReference type="Proteomes" id="UP000244342"/>
    </source>
</evidence>
<reference evidence="3" key="1">
    <citation type="submission" date="2017-12" db="EMBL/GenBank/DDBJ databases">
        <title>Genomic characterization of T5-related Aeromonas hydrophila phages AhSzq-1 and AhSzw-1 and proposal to be two new species.</title>
        <authorList>
            <person name="Yuan S."/>
            <person name="Chen L."/>
            <person name="Ma Y."/>
        </authorList>
    </citation>
    <scope>NUCLEOTIDE SEQUENCE [LARGE SCALE GENOMIC DNA]</scope>
</reference>
<dbReference type="GO" id="GO:0004748">
    <property type="term" value="F:ribonucleoside-diphosphate reductase activity, thioredoxin disulfide as acceptor"/>
    <property type="evidence" value="ECO:0007669"/>
    <property type="project" value="UniProtKB-EC"/>
</dbReference>
<dbReference type="InterPro" id="IPR009078">
    <property type="entry name" value="Ferritin-like_SF"/>
</dbReference>
<proteinExistence type="predicted"/>
<protein>
    <recommendedName>
        <fullName evidence="1">ribonucleoside-diphosphate reductase</fullName>
        <ecNumber evidence="1">1.17.4.1</ecNumber>
    </recommendedName>
</protein>